<dbReference type="EMBL" id="HBHJ01026855">
    <property type="protein sequence ID" value="CAD9706755.1"/>
    <property type="molecule type" value="Transcribed_RNA"/>
</dbReference>
<feature type="transmembrane region" description="Helical" evidence="8">
    <location>
        <begin position="101"/>
        <end position="123"/>
    </location>
</feature>
<name>A0A7S2SSB1_9STRA</name>
<evidence type="ECO:0000256" key="4">
    <source>
        <dbReference type="ARBA" id="ARBA00022692"/>
    </source>
</evidence>
<dbReference type="Gene3D" id="1.10.3430.10">
    <property type="entry name" value="Ammonium transporter AmtB like domains"/>
    <property type="match status" value="1"/>
</dbReference>
<feature type="transmembrane region" description="Helical" evidence="8">
    <location>
        <begin position="285"/>
        <end position="313"/>
    </location>
</feature>
<sequence length="547" mass="57750">MADDDSSCTLKSDTDVFFVVIASILVFFMQLGFSMLEVGSVQSKSTKNVLIKNTSDTSIGAIAWALIGHGLAFGKDAGGVVGTTGFVLRRPGGDDFDGFEYALFLFQWSFVSTSATIVSGAVAERIKFHAYLIFAFFLCSLPYPLVAHWLWHEKGWLSAYRTNDAFLGCGTVDFAGSCVVHIVGGLSALIAVYFLGPRDGVTFVGGKKRAPEGQSVIFQTLGTLILWTGWFGFNGGSSLGIAGNSTAVARACVMTAVAGAMGSISTAGLCYYFEGQIINRHVHNGILAGLVSITANCATVNFDGACIIGFFAAPCYLFSSRLLERLEIDDVVNASPVHLACGTWGIIATGFFTKSNYYGEIYHEDRAETCAGLFYSGSGQLLLGAIATVVVVVVFVTVLSAIVLGVLWYYEALRIPKLNEIVGIDTYIHNDGDIDADNDAMDRTLGHERPEADEGFHGVEAGSHHNAPPIASVEMRPLQLPLGTQLPLVHSAARDGVPSSMSSNVGDVLGPGQASTATGTGEEATTSPPRSSQGSSGGRSTVEMAAV</sequence>
<feature type="transmembrane region" description="Helical" evidence="8">
    <location>
        <begin position="253"/>
        <end position="273"/>
    </location>
</feature>
<dbReference type="GO" id="GO:0008519">
    <property type="term" value="F:ammonium channel activity"/>
    <property type="evidence" value="ECO:0007669"/>
    <property type="project" value="InterPro"/>
</dbReference>
<feature type="region of interest" description="Disordered" evidence="9">
    <location>
        <begin position="449"/>
        <end position="468"/>
    </location>
</feature>
<evidence type="ECO:0000256" key="3">
    <source>
        <dbReference type="ARBA" id="ARBA00022448"/>
    </source>
</evidence>
<dbReference type="InterPro" id="IPR024041">
    <property type="entry name" value="NH4_transpt_AmtB-like_dom"/>
</dbReference>
<dbReference type="PROSITE" id="PS01219">
    <property type="entry name" value="AMMONIUM_TRANSP"/>
    <property type="match status" value="1"/>
</dbReference>
<dbReference type="AlphaFoldDB" id="A0A7S2SSB1"/>
<evidence type="ECO:0000256" key="6">
    <source>
        <dbReference type="ARBA" id="ARBA00023136"/>
    </source>
</evidence>
<dbReference type="GO" id="GO:0097272">
    <property type="term" value="P:ammonium homeostasis"/>
    <property type="evidence" value="ECO:0007669"/>
    <property type="project" value="TreeGrafter"/>
</dbReference>
<feature type="transmembrane region" description="Helical" evidence="8">
    <location>
        <begin position="381"/>
        <end position="410"/>
    </location>
</feature>
<feature type="domain" description="Ammonium transporter AmtB-like" evidence="10">
    <location>
        <begin position="18"/>
        <end position="431"/>
    </location>
</feature>
<evidence type="ECO:0000313" key="11">
    <source>
        <dbReference type="EMBL" id="CAD9706755.1"/>
    </source>
</evidence>
<comment type="similarity">
    <text evidence="2 8">Belongs to the ammonia transporter channel (TC 1.A.11.2) family.</text>
</comment>
<evidence type="ECO:0000256" key="5">
    <source>
        <dbReference type="ARBA" id="ARBA00022989"/>
    </source>
</evidence>
<feature type="transmembrane region" description="Helical" evidence="8">
    <location>
        <begin position="216"/>
        <end position="233"/>
    </location>
</feature>
<evidence type="ECO:0000259" key="10">
    <source>
        <dbReference type="Pfam" id="PF00909"/>
    </source>
</evidence>
<evidence type="ECO:0000256" key="1">
    <source>
        <dbReference type="ARBA" id="ARBA00004141"/>
    </source>
</evidence>
<reference evidence="11" key="1">
    <citation type="submission" date="2021-01" db="EMBL/GenBank/DDBJ databases">
        <authorList>
            <person name="Corre E."/>
            <person name="Pelletier E."/>
            <person name="Niang G."/>
            <person name="Scheremetjew M."/>
            <person name="Finn R."/>
            <person name="Kale V."/>
            <person name="Holt S."/>
            <person name="Cochrane G."/>
            <person name="Meng A."/>
            <person name="Brown T."/>
            <person name="Cohen L."/>
        </authorList>
    </citation>
    <scope>NUCLEOTIDE SEQUENCE</scope>
    <source>
        <strain evidence="11">CCMP1243</strain>
    </source>
</reference>
<dbReference type="InterPro" id="IPR029020">
    <property type="entry name" value="Ammonium/urea_transptr"/>
</dbReference>
<feature type="compositionally biased region" description="Low complexity" evidence="9">
    <location>
        <begin position="515"/>
        <end position="541"/>
    </location>
</feature>
<keyword evidence="4 8" id="KW-0812">Transmembrane</keyword>
<evidence type="ECO:0000256" key="7">
    <source>
        <dbReference type="ARBA" id="ARBA00023177"/>
    </source>
</evidence>
<comment type="caution">
    <text evidence="8">Lacks conserved residue(s) required for the propagation of feature annotation.</text>
</comment>
<feature type="transmembrane region" description="Helical" evidence="8">
    <location>
        <begin position="16"/>
        <end position="36"/>
    </location>
</feature>
<dbReference type="PANTHER" id="PTHR11730">
    <property type="entry name" value="AMMONIUM TRANSPORTER"/>
    <property type="match status" value="1"/>
</dbReference>
<evidence type="ECO:0000256" key="8">
    <source>
        <dbReference type="RuleBase" id="RU362002"/>
    </source>
</evidence>
<dbReference type="PANTHER" id="PTHR11730:SF6">
    <property type="entry name" value="AMMONIUM TRANSPORTER"/>
    <property type="match status" value="1"/>
</dbReference>
<keyword evidence="6 8" id="KW-0472">Membrane</keyword>
<accession>A0A7S2SSB1</accession>
<protein>
    <recommendedName>
        <fullName evidence="8">Ammonium transporter</fullName>
    </recommendedName>
</protein>
<feature type="transmembrane region" description="Helical" evidence="8">
    <location>
        <begin position="174"/>
        <end position="195"/>
    </location>
</feature>
<gene>
    <name evidence="11" type="ORF">RMAR1173_LOCUS17746</name>
</gene>
<keyword evidence="5 8" id="KW-1133">Transmembrane helix</keyword>
<comment type="subcellular location">
    <subcellularLocation>
        <location evidence="8">Cell membrane</location>
        <topology evidence="8">Multi-pass membrane protein</topology>
    </subcellularLocation>
    <subcellularLocation>
        <location evidence="1">Membrane</location>
        <topology evidence="1">Multi-pass membrane protein</topology>
    </subcellularLocation>
</comment>
<evidence type="ECO:0000256" key="9">
    <source>
        <dbReference type="SAM" id="MobiDB-lite"/>
    </source>
</evidence>
<dbReference type="NCBIfam" id="TIGR00836">
    <property type="entry name" value="amt"/>
    <property type="match status" value="1"/>
</dbReference>
<dbReference type="GO" id="GO:0005886">
    <property type="term" value="C:plasma membrane"/>
    <property type="evidence" value="ECO:0007669"/>
    <property type="project" value="UniProtKB-SubCell"/>
</dbReference>
<feature type="region of interest" description="Disordered" evidence="9">
    <location>
        <begin position="494"/>
        <end position="547"/>
    </location>
</feature>
<dbReference type="InterPro" id="IPR018047">
    <property type="entry name" value="Ammonium_transpt_CS"/>
</dbReference>
<keyword evidence="3 8" id="KW-0813">Transport</keyword>
<dbReference type="InterPro" id="IPR001905">
    <property type="entry name" value="Ammonium_transpt"/>
</dbReference>
<keyword evidence="7 8" id="KW-0924">Ammonia transport</keyword>
<dbReference type="Pfam" id="PF00909">
    <property type="entry name" value="Ammonium_transp"/>
    <property type="match status" value="1"/>
</dbReference>
<organism evidence="11">
    <name type="scientific">Rhizochromulina marina</name>
    <dbReference type="NCBI Taxonomy" id="1034831"/>
    <lineage>
        <taxon>Eukaryota</taxon>
        <taxon>Sar</taxon>
        <taxon>Stramenopiles</taxon>
        <taxon>Ochrophyta</taxon>
        <taxon>Dictyochophyceae</taxon>
        <taxon>Rhizochromulinales</taxon>
        <taxon>Rhizochromulina</taxon>
    </lineage>
</organism>
<dbReference type="SUPFAM" id="SSF111352">
    <property type="entry name" value="Ammonium transporter"/>
    <property type="match status" value="1"/>
</dbReference>
<evidence type="ECO:0000256" key="2">
    <source>
        <dbReference type="ARBA" id="ARBA00005887"/>
    </source>
</evidence>
<feature type="transmembrane region" description="Helical" evidence="8">
    <location>
        <begin position="130"/>
        <end position="151"/>
    </location>
</feature>
<proteinExistence type="inferred from homology"/>